<reference evidence="2 3" key="1">
    <citation type="submission" date="2007-01" db="EMBL/GenBank/DDBJ databases">
        <authorList>
            <person name="Haygood M."/>
            <person name="Podell S."/>
            <person name="Anderson C."/>
            <person name="Hopkinson B."/>
            <person name="Roe K."/>
            <person name="Barbeau K."/>
            <person name="Gaasterland T."/>
            <person name="Ferriera S."/>
            <person name="Johnson J."/>
            <person name="Kravitz S."/>
            <person name="Beeson K."/>
            <person name="Sutton G."/>
            <person name="Rogers Y.-H."/>
            <person name="Friedman R."/>
            <person name="Frazier M."/>
            <person name="Venter J.C."/>
        </authorList>
    </citation>
    <scope>NUCLEOTIDE SEQUENCE [LARGE SCALE GENOMIC DNA]</scope>
    <source>
        <strain evidence="2 3">ATCC 23134</strain>
    </source>
</reference>
<dbReference type="InterPro" id="IPR022385">
    <property type="entry name" value="Rhs_assc_core"/>
</dbReference>
<organism evidence="2 3">
    <name type="scientific">Microscilla marina ATCC 23134</name>
    <dbReference type="NCBI Taxonomy" id="313606"/>
    <lineage>
        <taxon>Bacteria</taxon>
        <taxon>Pseudomonadati</taxon>
        <taxon>Bacteroidota</taxon>
        <taxon>Cytophagia</taxon>
        <taxon>Cytophagales</taxon>
        <taxon>Microscillaceae</taxon>
        <taxon>Microscilla</taxon>
    </lineage>
</organism>
<dbReference type="eggNOG" id="COG3209">
    <property type="taxonomic scope" value="Bacteria"/>
</dbReference>
<feature type="region of interest" description="Disordered" evidence="1">
    <location>
        <begin position="287"/>
        <end position="307"/>
    </location>
</feature>
<protein>
    <submittedName>
        <fullName evidence="2">Cell well associated RhsD protein, putative</fullName>
    </submittedName>
</protein>
<dbReference type="SUPFAM" id="SSF55486">
    <property type="entry name" value="Metalloproteases ('zincins'), catalytic domain"/>
    <property type="match status" value="1"/>
</dbReference>
<proteinExistence type="predicted"/>
<dbReference type="NCBIfam" id="TIGR03696">
    <property type="entry name" value="Rhs_assc_core"/>
    <property type="match status" value="1"/>
</dbReference>
<dbReference type="Gene3D" id="2.180.10.10">
    <property type="entry name" value="RHS repeat-associated core"/>
    <property type="match status" value="1"/>
</dbReference>
<evidence type="ECO:0000313" key="3">
    <source>
        <dbReference type="Proteomes" id="UP000004095"/>
    </source>
</evidence>
<dbReference type="EMBL" id="AAWS01000099">
    <property type="protein sequence ID" value="EAY23896.1"/>
    <property type="molecule type" value="Genomic_DNA"/>
</dbReference>
<dbReference type="OrthoDB" id="667524at2"/>
<sequence>MIVEHTPQLIVQENHYYPFGMNLRGIEKVGKPSHKYLYNGKEKHEEFGLNWLSYGQREYDPAIGRFNRVDRFAEKYQDFNPYNYTNNNPISRIDINGDSIWTTTDVKIQKFSNGTSFATVTETIHIRGKILDLIRSPEKSKSSDLAKNVQAKLNGLVVSSTKGSVKKVIKFDADIKGAKTMSDVKDTDHLVVMVDDVKGKADPKLGGGSSAGVGRFGWMIAYVEEGNKSWTTETVIHELGHNMNLEHTNESGNFMSYDSKRGHFSFGQLNSVVTDAKNKRLNLGQNHVHRARPATHSSSTNREAYYRSVKRGEKYPLPIGQER</sequence>
<comment type="caution">
    <text evidence="2">The sequence shown here is derived from an EMBL/GenBank/DDBJ whole genome shotgun (WGS) entry which is preliminary data.</text>
</comment>
<evidence type="ECO:0000313" key="2">
    <source>
        <dbReference type="EMBL" id="EAY23896.1"/>
    </source>
</evidence>
<dbReference type="Gene3D" id="3.40.390.10">
    <property type="entry name" value="Collagenase (Catalytic Domain)"/>
    <property type="match status" value="1"/>
</dbReference>
<gene>
    <name evidence="2" type="ORF">M23134_01272</name>
</gene>
<dbReference type="PANTHER" id="PTHR32305">
    <property type="match status" value="1"/>
</dbReference>
<dbReference type="PANTHER" id="PTHR32305:SF15">
    <property type="entry name" value="PROTEIN RHSA-RELATED"/>
    <property type="match status" value="1"/>
</dbReference>
<accession>A2A0E2</accession>
<dbReference type="AlphaFoldDB" id="A2A0E2"/>
<keyword evidence="3" id="KW-1185">Reference proteome</keyword>
<dbReference type="InterPro" id="IPR024079">
    <property type="entry name" value="MetalloPept_cat_dom_sf"/>
</dbReference>
<evidence type="ECO:0000256" key="1">
    <source>
        <dbReference type="SAM" id="MobiDB-lite"/>
    </source>
</evidence>
<dbReference type="InterPro" id="IPR050708">
    <property type="entry name" value="T6SS_VgrG/RHS"/>
</dbReference>
<dbReference type="GO" id="GO:0008237">
    <property type="term" value="F:metallopeptidase activity"/>
    <property type="evidence" value="ECO:0007669"/>
    <property type="project" value="InterPro"/>
</dbReference>
<dbReference type="Proteomes" id="UP000004095">
    <property type="component" value="Unassembled WGS sequence"/>
</dbReference>
<name>A2A0E2_MICM2</name>